<accession>A0ABV8LUT0</accession>
<keyword evidence="3 5" id="KW-0238">DNA-binding</keyword>
<dbReference type="SUPFAM" id="SSF46894">
    <property type="entry name" value="C-terminal effector domain of the bipartite response regulators"/>
    <property type="match status" value="1"/>
</dbReference>
<dbReference type="Proteomes" id="UP001595816">
    <property type="component" value="Unassembled WGS sequence"/>
</dbReference>
<comment type="similarity">
    <text evidence="1">Belongs to the AfsR/DnrI/RedD regulatory family.</text>
</comment>
<evidence type="ECO:0000259" key="6">
    <source>
        <dbReference type="PROSITE" id="PS51755"/>
    </source>
</evidence>
<dbReference type="SMART" id="SM01043">
    <property type="entry name" value="BTAD"/>
    <property type="match status" value="1"/>
</dbReference>
<dbReference type="InterPro" id="IPR002182">
    <property type="entry name" value="NB-ARC"/>
</dbReference>
<dbReference type="Gene3D" id="3.40.50.300">
    <property type="entry name" value="P-loop containing nucleotide triphosphate hydrolases"/>
    <property type="match status" value="1"/>
</dbReference>
<dbReference type="InterPro" id="IPR005158">
    <property type="entry name" value="BTAD"/>
</dbReference>
<dbReference type="RefSeq" id="WP_253761336.1">
    <property type="nucleotide sequence ID" value="NZ_JAMZDZ010000001.1"/>
</dbReference>
<dbReference type="PANTHER" id="PTHR35807:SF1">
    <property type="entry name" value="TRANSCRIPTIONAL REGULATOR REDD"/>
    <property type="match status" value="1"/>
</dbReference>
<dbReference type="CDD" id="cd15831">
    <property type="entry name" value="BTAD"/>
    <property type="match status" value="1"/>
</dbReference>
<feature type="DNA-binding region" description="OmpR/PhoB-type" evidence="5">
    <location>
        <begin position="1"/>
        <end position="98"/>
    </location>
</feature>
<dbReference type="InterPro" id="IPR011990">
    <property type="entry name" value="TPR-like_helical_dom_sf"/>
</dbReference>
<dbReference type="PROSITE" id="PS51755">
    <property type="entry name" value="OMPR_PHOB"/>
    <property type="match status" value="1"/>
</dbReference>
<organism evidence="7 8">
    <name type="scientific">Hamadaea flava</name>
    <dbReference type="NCBI Taxonomy" id="1742688"/>
    <lineage>
        <taxon>Bacteria</taxon>
        <taxon>Bacillati</taxon>
        <taxon>Actinomycetota</taxon>
        <taxon>Actinomycetes</taxon>
        <taxon>Micromonosporales</taxon>
        <taxon>Micromonosporaceae</taxon>
        <taxon>Hamadaea</taxon>
    </lineage>
</organism>
<name>A0ABV8LUT0_9ACTN</name>
<dbReference type="Pfam" id="PF00486">
    <property type="entry name" value="Trans_reg_C"/>
    <property type="match status" value="1"/>
</dbReference>
<dbReference type="Pfam" id="PF00931">
    <property type="entry name" value="NB-ARC"/>
    <property type="match status" value="1"/>
</dbReference>
<feature type="domain" description="OmpR/PhoB-type" evidence="6">
    <location>
        <begin position="1"/>
        <end position="98"/>
    </location>
</feature>
<dbReference type="InterPro" id="IPR027417">
    <property type="entry name" value="P-loop_NTPase"/>
</dbReference>
<keyword evidence="8" id="KW-1185">Reference proteome</keyword>
<dbReference type="Pfam" id="PF03704">
    <property type="entry name" value="BTAD"/>
    <property type="match status" value="1"/>
</dbReference>
<evidence type="ECO:0000256" key="1">
    <source>
        <dbReference type="ARBA" id="ARBA00005820"/>
    </source>
</evidence>
<dbReference type="SMART" id="SM00862">
    <property type="entry name" value="Trans_reg_C"/>
    <property type="match status" value="1"/>
</dbReference>
<evidence type="ECO:0000256" key="2">
    <source>
        <dbReference type="ARBA" id="ARBA00023015"/>
    </source>
</evidence>
<sequence>MEQVEVRILGPVRIAGADGVNPVSSPRARTVLAALALRHDQVVSVDELVEAAWGGKAPRTAANQVQIAIFRLRQAFVGAGADAHAAIVTHPNGYQLAGSVVGTDVLTFRQLVRSAEQAAGLGDWAVSARHFEDALQIWQGHACQDVDSAHLAEAVSGLAEDRRDAAERLAAVEVLLDRPVAGHIAALLADDPLRERLWYLLILGHARSGRQAQALEEYHRARRTLVRELGLEPGSALRDLEQRVLHGRLDEASEVVRRWLRGPVAETPTGVWQVPADIPDFTGRTAEVDRISALLRAEDDHPAVVCLAGLGGMGKTTLAVRVARGLQSRFPDGCVFFDLRGTDSHPPEATDVTAAVLRALGVPGEAIPAEAEERTGRLRAELTSRRLLLVMDNARDEGQVRSLIPPTGGSALFVTGRRLLAGIDGAHLLDLDVLPENDALRLLGRLAGATRIEAEATDAARLVRLCGGLPLAVRIAGVRLARRPSTPISRLAARLADEQSRLDELAFGDREVRAAFSVSHGRLDPVAGVLLRRLGLLPVPETPSWVAASLLDLPLPAAERVAQALVSASLLNERDDEDGIRYRLHDLVRLYAREQSDDEDGQVLRQAYDLIAAEALRVGVQLPVRSFPHDAPPDQQESPSVPLAWLERNEALFLGVAQDAADRGWWEVAVRTLTAMTDYVSLRGASEWPAAAARVLSAIPPDEPVRTDLLLAMGMLAQTHGRYDDALPLLRQARRRYLAQGDPARAAVAAGQYGIVLRRRGQWRAVPVINAWATARLPAHQYPAQLARILLSQGNYHFETFGDSAVGQADLERALGLAYAGGDLEGAGNILGISGLFLRRDGRLTEARVRFEEAAELAATIGSNTGAAILRAYLVRVLADLGELDAGAVAAELSVRAALEGQHPRALREAYSSSGQIALARGDYELAEEHLVLAVELSRSSGVLGLGGALFLLAKTRLAQGAEKDAQLHAAEARGIYASLGRPEADLIDAWLASWQSTAGR</sequence>
<dbReference type="SUPFAM" id="SSF48452">
    <property type="entry name" value="TPR-like"/>
    <property type="match status" value="2"/>
</dbReference>
<dbReference type="EMBL" id="JBHSAY010000015">
    <property type="protein sequence ID" value="MFC4134515.1"/>
    <property type="molecule type" value="Genomic_DNA"/>
</dbReference>
<evidence type="ECO:0000313" key="7">
    <source>
        <dbReference type="EMBL" id="MFC4134515.1"/>
    </source>
</evidence>
<reference evidence="8" key="1">
    <citation type="journal article" date="2019" name="Int. J. Syst. Evol. Microbiol.">
        <title>The Global Catalogue of Microorganisms (GCM) 10K type strain sequencing project: providing services to taxonomists for standard genome sequencing and annotation.</title>
        <authorList>
            <consortium name="The Broad Institute Genomics Platform"/>
            <consortium name="The Broad Institute Genome Sequencing Center for Infectious Disease"/>
            <person name="Wu L."/>
            <person name="Ma J."/>
        </authorList>
    </citation>
    <scope>NUCLEOTIDE SEQUENCE [LARGE SCALE GENOMIC DNA]</scope>
    <source>
        <strain evidence="8">CGMCC 4.7289</strain>
    </source>
</reference>
<keyword evidence="4" id="KW-0804">Transcription</keyword>
<gene>
    <name evidence="7" type="ORF">ACFOZ4_28225</name>
</gene>
<comment type="caution">
    <text evidence="7">The sequence shown here is derived from an EMBL/GenBank/DDBJ whole genome shotgun (WGS) entry which is preliminary data.</text>
</comment>
<dbReference type="InterPro" id="IPR036388">
    <property type="entry name" value="WH-like_DNA-bd_sf"/>
</dbReference>
<evidence type="ECO:0000256" key="5">
    <source>
        <dbReference type="PROSITE-ProRule" id="PRU01091"/>
    </source>
</evidence>
<dbReference type="PANTHER" id="PTHR35807">
    <property type="entry name" value="TRANSCRIPTIONAL REGULATOR REDD-RELATED"/>
    <property type="match status" value="1"/>
</dbReference>
<dbReference type="InterPro" id="IPR016032">
    <property type="entry name" value="Sig_transdc_resp-reg_C-effctor"/>
</dbReference>
<evidence type="ECO:0000256" key="4">
    <source>
        <dbReference type="ARBA" id="ARBA00023163"/>
    </source>
</evidence>
<keyword evidence="2" id="KW-0805">Transcription regulation</keyword>
<dbReference type="SUPFAM" id="SSF52540">
    <property type="entry name" value="P-loop containing nucleoside triphosphate hydrolases"/>
    <property type="match status" value="1"/>
</dbReference>
<dbReference type="InterPro" id="IPR051677">
    <property type="entry name" value="AfsR-DnrI-RedD_regulator"/>
</dbReference>
<dbReference type="Gene3D" id="1.25.40.10">
    <property type="entry name" value="Tetratricopeptide repeat domain"/>
    <property type="match status" value="2"/>
</dbReference>
<dbReference type="InterPro" id="IPR001867">
    <property type="entry name" value="OmpR/PhoB-type_DNA-bd"/>
</dbReference>
<proteinExistence type="inferred from homology"/>
<evidence type="ECO:0000256" key="3">
    <source>
        <dbReference type="ARBA" id="ARBA00023125"/>
    </source>
</evidence>
<dbReference type="PRINTS" id="PR00364">
    <property type="entry name" value="DISEASERSIST"/>
</dbReference>
<evidence type="ECO:0000313" key="8">
    <source>
        <dbReference type="Proteomes" id="UP001595816"/>
    </source>
</evidence>
<dbReference type="Gene3D" id="1.10.10.10">
    <property type="entry name" value="Winged helix-like DNA-binding domain superfamily/Winged helix DNA-binding domain"/>
    <property type="match status" value="1"/>
</dbReference>
<protein>
    <submittedName>
        <fullName evidence="7">BTAD domain-containing putative transcriptional regulator</fullName>
    </submittedName>
</protein>